<evidence type="ECO:0000313" key="10">
    <source>
        <dbReference type="Proteomes" id="UP000271162"/>
    </source>
</evidence>
<feature type="transmembrane region" description="Helical" evidence="8">
    <location>
        <begin position="395"/>
        <end position="416"/>
    </location>
</feature>
<evidence type="ECO:0000313" key="11">
    <source>
        <dbReference type="WBParaSite" id="NBR_0000680901-mRNA-1"/>
    </source>
</evidence>
<dbReference type="EMBL" id="UYSL01019832">
    <property type="protein sequence ID" value="VDL70399.1"/>
    <property type="molecule type" value="Genomic_DNA"/>
</dbReference>
<dbReference type="Pfam" id="PF01566">
    <property type="entry name" value="Nramp"/>
    <property type="match status" value="1"/>
</dbReference>
<dbReference type="GO" id="GO:0010008">
    <property type="term" value="C:endosome membrane"/>
    <property type="evidence" value="ECO:0007669"/>
    <property type="project" value="TreeGrafter"/>
</dbReference>
<feature type="transmembrane region" description="Helical" evidence="8">
    <location>
        <begin position="162"/>
        <end position="190"/>
    </location>
</feature>
<sequence>MEDHPIANASRTPRFSDTDEEESMCEQVEIPDVDDSVWFSWRKLWAFTGPGFLMSIAYLDPGNIESDLQSGAKAQYKVWFSWRKLWAFTGPGFLMSIAYLDPGNIESDLQSGAKAQYKLLWVLLSAHIIGMLLQRMSARLGVVSGKHMAEVSHEYYPRFPRIILWVMVEIAIICSDMQEVIGTAIAIFLVSKGRVPLWAGVLVTIVDTFTFLFIDRYGVRKLEVVFGLLISTMALSFGFEILFIHMVALFMRRSTFLQYFVVSPPVTSVLTGMLVPWCSGCGREELLQGISIVGAVIMPHNLYLHSALVKSRRVDRSNRKRVAEANFYFTVESAIALTCSFFINVFVVAVFAHGFYKKTNLDVRTSCDARHGIFDPYAFPYNNETATSDIYKGGIFLGCEFGLAALYVWAIGIFAAGQSSTMTGTYAGQFVMEGFIQVSWPKWKRVLITRAIAILPTIAVTLVANGVRSLTGMNDFLNCIQMIQLPFALIPIITFTSSRKIMHDFRSSRSFQFFALVAATVILSINIYFIVDYVTSSLGTEWFVLTILAAPTIIYLVFVAYLEIRGFDFIRNYEADAPWVACTPHQNDGFE</sequence>
<dbReference type="NCBIfam" id="NF037982">
    <property type="entry name" value="Nramp_1"/>
    <property type="match status" value="1"/>
</dbReference>
<dbReference type="InterPro" id="IPR001046">
    <property type="entry name" value="NRAMP_fam"/>
</dbReference>
<feature type="transmembrane region" description="Helical" evidence="8">
    <location>
        <begin position="542"/>
        <end position="562"/>
    </location>
</feature>
<evidence type="ECO:0000256" key="4">
    <source>
        <dbReference type="ARBA" id="ARBA00022692"/>
    </source>
</evidence>
<dbReference type="GO" id="GO:0015086">
    <property type="term" value="F:cadmium ion transmembrane transporter activity"/>
    <property type="evidence" value="ECO:0007669"/>
    <property type="project" value="TreeGrafter"/>
</dbReference>
<feature type="transmembrane region" description="Helical" evidence="8">
    <location>
        <begin position="119"/>
        <end position="142"/>
    </location>
</feature>
<proteinExistence type="inferred from homology"/>
<keyword evidence="5 8" id="KW-1133">Transmembrane helix</keyword>
<evidence type="ECO:0000256" key="5">
    <source>
        <dbReference type="ARBA" id="ARBA00022989"/>
    </source>
</evidence>
<dbReference type="Proteomes" id="UP000271162">
    <property type="component" value="Unassembled WGS sequence"/>
</dbReference>
<protein>
    <submittedName>
        <fullName evidence="11">Protein Malvolio (inferred by orthology to a D. melanogaster protein)</fullName>
    </submittedName>
</protein>
<dbReference type="PANTHER" id="PTHR11706:SF33">
    <property type="entry name" value="NATURAL RESISTANCE-ASSOCIATED MACROPHAGE PROTEIN 2"/>
    <property type="match status" value="1"/>
</dbReference>
<feature type="transmembrane region" description="Helical" evidence="8">
    <location>
        <begin position="256"/>
        <end position="274"/>
    </location>
</feature>
<dbReference type="STRING" id="27835.A0A158QXG9"/>
<evidence type="ECO:0000256" key="1">
    <source>
        <dbReference type="ARBA" id="ARBA00004141"/>
    </source>
</evidence>
<keyword evidence="6 8" id="KW-0472">Membrane</keyword>
<reference evidence="9 10" key="2">
    <citation type="submission" date="2018-11" db="EMBL/GenBank/DDBJ databases">
        <authorList>
            <consortium name="Pathogen Informatics"/>
        </authorList>
    </citation>
    <scope>NUCLEOTIDE SEQUENCE [LARGE SCALE GENOMIC DNA]</scope>
</reference>
<dbReference type="PANTHER" id="PTHR11706">
    <property type="entry name" value="SOLUTE CARRIER PROTEIN FAMILY 11 MEMBER"/>
    <property type="match status" value="1"/>
</dbReference>
<comment type="subcellular location">
    <subcellularLocation>
        <location evidence="1">Membrane</location>
        <topology evidence="1">Multi-pass membrane protein</topology>
    </subcellularLocation>
</comment>
<gene>
    <name evidence="9" type="ORF">NBR_LOCUS6810</name>
</gene>
<reference evidence="11" key="1">
    <citation type="submission" date="2016-04" db="UniProtKB">
        <authorList>
            <consortium name="WormBaseParasite"/>
        </authorList>
    </citation>
    <scope>IDENTIFICATION</scope>
</reference>
<dbReference type="OMA" id="YEYYPRT"/>
<feature type="transmembrane region" description="Helical" evidence="8">
    <location>
        <begin position="510"/>
        <end position="530"/>
    </location>
</feature>
<keyword evidence="3" id="KW-0813">Transport</keyword>
<feature type="transmembrane region" description="Helical" evidence="8">
    <location>
        <begin position="479"/>
        <end position="498"/>
    </location>
</feature>
<keyword evidence="10" id="KW-1185">Reference proteome</keyword>
<dbReference type="AlphaFoldDB" id="A0A158QXG9"/>
<feature type="transmembrane region" description="Helical" evidence="8">
    <location>
        <begin position="325"/>
        <end position="352"/>
    </location>
</feature>
<dbReference type="NCBIfam" id="TIGR01197">
    <property type="entry name" value="nramp"/>
    <property type="match status" value="1"/>
</dbReference>
<comment type="similarity">
    <text evidence="2">Belongs to the NRAMP family.</text>
</comment>
<evidence type="ECO:0000256" key="7">
    <source>
        <dbReference type="SAM" id="MobiDB-lite"/>
    </source>
</evidence>
<dbReference type="WBParaSite" id="NBR_0000680901-mRNA-1">
    <property type="protein sequence ID" value="NBR_0000680901-mRNA-1"/>
    <property type="gene ID" value="NBR_0000680901"/>
</dbReference>
<dbReference type="GO" id="GO:0005886">
    <property type="term" value="C:plasma membrane"/>
    <property type="evidence" value="ECO:0007669"/>
    <property type="project" value="TreeGrafter"/>
</dbReference>
<feature type="region of interest" description="Disordered" evidence="7">
    <location>
        <begin position="1"/>
        <end position="23"/>
    </location>
</feature>
<dbReference type="PRINTS" id="PR00447">
    <property type="entry name" value="NATRESASSCMP"/>
</dbReference>
<dbReference type="GO" id="GO:0005384">
    <property type="term" value="F:manganese ion transmembrane transporter activity"/>
    <property type="evidence" value="ECO:0007669"/>
    <property type="project" value="TreeGrafter"/>
</dbReference>
<accession>A0A158QXG9</accession>
<evidence type="ECO:0000256" key="8">
    <source>
        <dbReference type="SAM" id="Phobius"/>
    </source>
</evidence>
<feature type="transmembrane region" description="Helical" evidence="8">
    <location>
        <begin position="226"/>
        <end position="249"/>
    </location>
</feature>
<evidence type="ECO:0000313" key="9">
    <source>
        <dbReference type="EMBL" id="VDL70399.1"/>
    </source>
</evidence>
<dbReference type="GO" id="GO:0005381">
    <property type="term" value="F:iron ion transmembrane transporter activity"/>
    <property type="evidence" value="ECO:0007669"/>
    <property type="project" value="TreeGrafter"/>
</dbReference>
<feature type="transmembrane region" description="Helical" evidence="8">
    <location>
        <begin position="197"/>
        <end position="214"/>
    </location>
</feature>
<organism evidence="11">
    <name type="scientific">Nippostrongylus brasiliensis</name>
    <name type="common">Rat hookworm</name>
    <dbReference type="NCBI Taxonomy" id="27835"/>
    <lineage>
        <taxon>Eukaryota</taxon>
        <taxon>Metazoa</taxon>
        <taxon>Ecdysozoa</taxon>
        <taxon>Nematoda</taxon>
        <taxon>Chromadorea</taxon>
        <taxon>Rhabditida</taxon>
        <taxon>Rhabditina</taxon>
        <taxon>Rhabditomorpha</taxon>
        <taxon>Strongyloidea</taxon>
        <taxon>Heligmosomidae</taxon>
        <taxon>Nippostrongylus</taxon>
    </lineage>
</organism>
<evidence type="ECO:0000256" key="6">
    <source>
        <dbReference type="ARBA" id="ARBA00023136"/>
    </source>
</evidence>
<evidence type="ECO:0000256" key="2">
    <source>
        <dbReference type="ARBA" id="ARBA00006670"/>
    </source>
</evidence>
<keyword evidence="4 8" id="KW-0812">Transmembrane</keyword>
<name>A0A158QXG9_NIPBR</name>
<dbReference type="HAMAP" id="MF_00221">
    <property type="entry name" value="NRAMP"/>
    <property type="match status" value="1"/>
</dbReference>
<evidence type="ECO:0000256" key="3">
    <source>
        <dbReference type="ARBA" id="ARBA00022448"/>
    </source>
</evidence>
<feature type="transmembrane region" description="Helical" evidence="8">
    <location>
        <begin position="447"/>
        <end position="467"/>
    </location>
</feature>
<feature type="transmembrane region" description="Helical" evidence="8">
    <location>
        <begin position="286"/>
        <end position="304"/>
    </location>
</feature>